<protein>
    <recommendedName>
        <fullName evidence="9">Polysaccharide biosynthesis protein</fullName>
    </recommendedName>
</protein>
<dbReference type="Pfam" id="PF01943">
    <property type="entry name" value="Polysacc_synt"/>
    <property type="match status" value="1"/>
</dbReference>
<sequence>MIQKTKVKIYNLLRWSEQYTKTDMVYLTKGGFWLTLGQIVSLLSAFLLAVIFANLLSKETYGIYKYALSLSGVLTALTLTGMSTAVYQAVARGFEGTFKKSFWIQLRWGIIVFSTAMAGGLYYFVQKNNLLALIFIFIALTLPISTSANTYVAFLSGKKEFKKTTQYNIISILIYSGIIFITLLLTKNPLWLVLIYLISTTGTNLFFYLYSIKKFKPNKKDDPESISYGKHLSLINVLGIAANSLDGILLFHFLGSV</sequence>
<dbReference type="GO" id="GO:0005886">
    <property type="term" value="C:plasma membrane"/>
    <property type="evidence" value="ECO:0007669"/>
    <property type="project" value="UniProtKB-SubCell"/>
</dbReference>
<dbReference type="InterPro" id="IPR050833">
    <property type="entry name" value="Poly_Biosynth_Transport"/>
</dbReference>
<feature type="transmembrane region" description="Helical" evidence="6">
    <location>
        <begin position="191"/>
        <end position="211"/>
    </location>
</feature>
<dbReference type="InterPro" id="IPR002797">
    <property type="entry name" value="Polysacc_synth"/>
</dbReference>
<organism evidence="7 8">
    <name type="scientific">Candidatus Portnoybacteria bacterium CG02_land_8_20_14_3_00_45_8</name>
    <dbReference type="NCBI Taxonomy" id="1974807"/>
    <lineage>
        <taxon>Bacteria</taxon>
        <taxon>Candidatus Portnoyibacteriota</taxon>
    </lineage>
</organism>
<feature type="transmembrane region" description="Helical" evidence="6">
    <location>
        <begin position="232"/>
        <end position="254"/>
    </location>
</feature>
<evidence type="ECO:0000256" key="5">
    <source>
        <dbReference type="ARBA" id="ARBA00023136"/>
    </source>
</evidence>
<reference evidence="8" key="1">
    <citation type="submission" date="2017-09" db="EMBL/GenBank/DDBJ databases">
        <title>Depth-based differentiation of microbial function through sediment-hosted aquifers and enrichment of novel symbionts in the deep terrestrial subsurface.</title>
        <authorList>
            <person name="Probst A.J."/>
            <person name="Ladd B."/>
            <person name="Jarett J.K."/>
            <person name="Geller-Mcgrath D.E."/>
            <person name="Sieber C.M.K."/>
            <person name="Emerson J.B."/>
            <person name="Anantharaman K."/>
            <person name="Thomas B.C."/>
            <person name="Malmstrom R."/>
            <person name="Stieglmeier M."/>
            <person name="Klingl A."/>
            <person name="Woyke T."/>
            <person name="Ryan C.M."/>
            <person name="Banfield J.F."/>
        </authorList>
    </citation>
    <scope>NUCLEOTIDE SEQUENCE [LARGE SCALE GENOMIC DNA]</scope>
</reference>
<comment type="subcellular location">
    <subcellularLocation>
        <location evidence="1">Cell membrane</location>
        <topology evidence="1">Multi-pass membrane protein</topology>
    </subcellularLocation>
</comment>
<feature type="transmembrane region" description="Helical" evidence="6">
    <location>
        <begin position="102"/>
        <end position="124"/>
    </location>
</feature>
<evidence type="ECO:0000256" key="2">
    <source>
        <dbReference type="ARBA" id="ARBA00022475"/>
    </source>
</evidence>
<dbReference type="PANTHER" id="PTHR30250">
    <property type="entry name" value="PST FAMILY PREDICTED COLANIC ACID TRANSPORTER"/>
    <property type="match status" value="1"/>
</dbReference>
<dbReference type="Proteomes" id="UP000229247">
    <property type="component" value="Unassembled WGS sequence"/>
</dbReference>
<keyword evidence="5 6" id="KW-0472">Membrane</keyword>
<keyword evidence="2" id="KW-1003">Cell membrane</keyword>
<dbReference type="EMBL" id="PEUE01000011">
    <property type="protein sequence ID" value="PIV38739.1"/>
    <property type="molecule type" value="Genomic_DNA"/>
</dbReference>
<feature type="transmembrane region" description="Helical" evidence="6">
    <location>
        <begin position="68"/>
        <end position="90"/>
    </location>
</feature>
<comment type="caution">
    <text evidence="7">The sequence shown here is derived from an EMBL/GenBank/DDBJ whole genome shotgun (WGS) entry which is preliminary data.</text>
</comment>
<dbReference type="PANTHER" id="PTHR30250:SF11">
    <property type="entry name" value="O-ANTIGEN TRANSPORTER-RELATED"/>
    <property type="match status" value="1"/>
</dbReference>
<gene>
    <name evidence="7" type="ORF">COS30_00480</name>
</gene>
<evidence type="ECO:0008006" key="9">
    <source>
        <dbReference type="Google" id="ProtNLM"/>
    </source>
</evidence>
<feature type="non-terminal residue" evidence="7">
    <location>
        <position position="257"/>
    </location>
</feature>
<name>A0A2M7D6T3_9BACT</name>
<feature type="transmembrane region" description="Helical" evidence="6">
    <location>
        <begin position="130"/>
        <end position="155"/>
    </location>
</feature>
<keyword evidence="3 6" id="KW-0812">Transmembrane</keyword>
<evidence type="ECO:0000256" key="4">
    <source>
        <dbReference type="ARBA" id="ARBA00022989"/>
    </source>
</evidence>
<feature type="transmembrane region" description="Helical" evidence="6">
    <location>
        <begin position="31"/>
        <end position="56"/>
    </location>
</feature>
<feature type="transmembrane region" description="Helical" evidence="6">
    <location>
        <begin position="167"/>
        <end position="185"/>
    </location>
</feature>
<evidence type="ECO:0000256" key="3">
    <source>
        <dbReference type="ARBA" id="ARBA00022692"/>
    </source>
</evidence>
<proteinExistence type="predicted"/>
<keyword evidence="4 6" id="KW-1133">Transmembrane helix</keyword>
<evidence type="ECO:0000256" key="6">
    <source>
        <dbReference type="SAM" id="Phobius"/>
    </source>
</evidence>
<evidence type="ECO:0000256" key="1">
    <source>
        <dbReference type="ARBA" id="ARBA00004651"/>
    </source>
</evidence>
<dbReference type="AlphaFoldDB" id="A0A2M7D6T3"/>
<evidence type="ECO:0000313" key="8">
    <source>
        <dbReference type="Proteomes" id="UP000229247"/>
    </source>
</evidence>
<evidence type="ECO:0000313" key="7">
    <source>
        <dbReference type="EMBL" id="PIV38739.1"/>
    </source>
</evidence>
<accession>A0A2M7D6T3</accession>